<gene>
    <name evidence="6" type="ORF">CHH57_06530</name>
</gene>
<dbReference type="Proteomes" id="UP000216961">
    <property type="component" value="Unassembled WGS sequence"/>
</dbReference>
<dbReference type="PANTHER" id="PTHR43425">
    <property type="entry name" value="OXYGEN-INSENSITIVE NADPH NITROREDUCTASE"/>
    <property type="match status" value="1"/>
</dbReference>
<name>A0AA91TTT8_NIACI</name>
<keyword evidence="2" id="KW-0285">Flavoprotein</keyword>
<dbReference type="InterPro" id="IPR029479">
    <property type="entry name" value="Nitroreductase"/>
</dbReference>
<evidence type="ECO:0000313" key="6">
    <source>
        <dbReference type="EMBL" id="PAD84105.1"/>
    </source>
</evidence>
<dbReference type="RefSeq" id="WP_095329475.1">
    <property type="nucleotide sequence ID" value="NZ_NPBQ01000033.1"/>
</dbReference>
<sequence length="286" mass="32056">MREYTKRETRIELEGLSKEEHLLNETIEVLTAHESVRAFQSKDIPANILQTIMTAARSAPTSSNLQAYSIIVIKDEERRSRLATLSGEQSFIHEAPVFLVFCADIYRLKYVTESQGYSFLANTLEMFLLSSMDATLALQNAVVASESLGLGCVPVGSIRNHPDAVAEELGLPAGVFAVSGLSIGFEKEGTRRGVKPRLPEKVMVHQEKYTIENLDELLEQYDHTMISRKTYDGRRVSLAGEPEKQGKDYGWREHTARRCTRPETIAASASLRENLKKVLESRGFSF</sequence>
<evidence type="ECO:0000256" key="3">
    <source>
        <dbReference type="ARBA" id="ARBA00022643"/>
    </source>
</evidence>
<organism evidence="6 7">
    <name type="scientific">Niallia circulans</name>
    <name type="common">Bacillus circulans</name>
    <dbReference type="NCBI Taxonomy" id="1397"/>
    <lineage>
        <taxon>Bacteria</taxon>
        <taxon>Bacillati</taxon>
        <taxon>Bacillota</taxon>
        <taxon>Bacilli</taxon>
        <taxon>Bacillales</taxon>
        <taxon>Bacillaceae</taxon>
        <taxon>Niallia</taxon>
    </lineage>
</organism>
<dbReference type="CDD" id="cd02146">
    <property type="entry name" value="NfsA-like"/>
    <property type="match status" value="1"/>
</dbReference>
<protein>
    <submittedName>
        <fullName evidence="6">NADPH-dependent oxidoreductase</fullName>
    </submittedName>
</protein>
<keyword evidence="3" id="KW-0288">FMN</keyword>
<evidence type="ECO:0000259" key="5">
    <source>
        <dbReference type="Pfam" id="PF00881"/>
    </source>
</evidence>
<accession>A0AA91TTT8</accession>
<dbReference type="InterPro" id="IPR000415">
    <property type="entry name" value="Nitroreductase-like"/>
</dbReference>
<comment type="similarity">
    <text evidence="1">Belongs to the flavin oxidoreductase frp family.</text>
</comment>
<evidence type="ECO:0000256" key="4">
    <source>
        <dbReference type="ARBA" id="ARBA00023002"/>
    </source>
</evidence>
<dbReference type="SUPFAM" id="SSF55469">
    <property type="entry name" value="FMN-dependent nitroreductase-like"/>
    <property type="match status" value="1"/>
</dbReference>
<comment type="caution">
    <text evidence="6">The sequence shown here is derived from an EMBL/GenBank/DDBJ whole genome shotgun (WGS) entry which is preliminary data.</text>
</comment>
<reference evidence="6 7" key="1">
    <citation type="submission" date="2017-07" db="EMBL/GenBank/DDBJ databases">
        <title>Isolation and whole genome analysis of endospore-forming bacteria from heroin.</title>
        <authorList>
            <person name="Kalinowski J."/>
            <person name="Ahrens B."/>
            <person name="Al-Dilaimi A."/>
            <person name="Winkler A."/>
            <person name="Wibberg D."/>
            <person name="Schleenbecker U."/>
            <person name="Ruckert C."/>
            <person name="Wolfel R."/>
            <person name="Grass G."/>
        </authorList>
    </citation>
    <scope>NUCLEOTIDE SEQUENCE [LARGE SCALE GENOMIC DNA]</scope>
    <source>
        <strain evidence="6 7">7521-2</strain>
    </source>
</reference>
<proteinExistence type="inferred from homology"/>
<dbReference type="GO" id="GO:0016491">
    <property type="term" value="F:oxidoreductase activity"/>
    <property type="evidence" value="ECO:0007669"/>
    <property type="project" value="UniProtKB-KW"/>
</dbReference>
<evidence type="ECO:0000256" key="2">
    <source>
        <dbReference type="ARBA" id="ARBA00022630"/>
    </source>
</evidence>
<evidence type="ECO:0000313" key="7">
    <source>
        <dbReference type="Proteomes" id="UP000216961"/>
    </source>
</evidence>
<dbReference type="Gene3D" id="3.40.109.10">
    <property type="entry name" value="NADH Oxidase"/>
    <property type="match status" value="1"/>
</dbReference>
<dbReference type="InterPro" id="IPR016446">
    <property type="entry name" value="Flavin_OxRdtase_Frp"/>
</dbReference>
<dbReference type="AlphaFoldDB" id="A0AA91TTT8"/>
<dbReference type="PANTHER" id="PTHR43425:SF2">
    <property type="entry name" value="OXYGEN-INSENSITIVE NADPH NITROREDUCTASE"/>
    <property type="match status" value="1"/>
</dbReference>
<dbReference type="Pfam" id="PF00881">
    <property type="entry name" value="Nitroreductase"/>
    <property type="match status" value="1"/>
</dbReference>
<dbReference type="EMBL" id="NPBQ01000033">
    <property type="protein sequence ID" value="PAD84105.1"/>
    <property type="molecule type" value="Genomic_DNA"/>
</dbReference>
<keyword evidence="4" id="KW-0560">Oxidoreductase</keyword>
<feature type="domain" description="Nitroreductase" evidence="5">
    <location>
        <begin position="32"/>
        <end position="184"/>
    </location>
</feature>
<evidence type="ECO:0000256" key="1">
    <source>
        <dbReference type="ARBA" id="ARBA00008366"/>
    </source>
</evidence>